<keyword evidence="8" id="KW-1185">Reference proteome</keyword>
<gene>
    <name evidence="7" type="ordered locus">TVNIR_1686</name>
</gene>
<dbReference type="Gene3D" id="3.30.43.10">
    <property type="entry name" value="Uridine Diphospho-n-acetylenolpyruvylglucosamine Reductase, domain 2"/>
    <property type="match status" value="1"/>
</dbReference>
<evidence type="ECO:0000313" key="7">
    <source>
        <dbReference type="EMBL" id="AGA33350.1"/>
    </source>
</evidence>
<evidence type="ECO:0000256" key="2">
    <source>
        <dbReference type="ARBA" id="ARBA00005466"/>
    </source>
</evidence>
<reference evidence="7" key="1">
    <citation type="submission" date="2015-12" db="EMBL/GenBank/DDBJ databases">
        <authorList>
            <person name="Tikhonova T.V."/>
            <person name="Pavlov A.R."/>
            <person name="Beletsky A.V."/>
            <person name="Mardanov A.V."/>
            <person name="Sorokin D.Y."/>
            <person name="Ravin N.V."/>
            <person name="Popov V.O."/>
        </authorList>
    </citation>
    <scope>NUCLEOTIDE SEQUENCE</scope>
    <source>
        <strain evidence="7">DSM 14787</strain>
    </source>
</reference>
<dbReference type="InterPro" id="IPR016167">
    <property type="entry name" value="FAD-bd_PCMH_sub1"/>
</dbReference>
<dbReference type="KEGG" id="tni:TVNIR_1686"/>
<dbReference type="SUPFAM" id="SSF56176">
    <property type="entry name" value="FAD-binding/transporter-associated domain-like"/>
    <property type="match status" value="1"/>
</dbReference>
<dbReference type="InterPro" id="IPR050416">
    <property type="entry name" value="FAD-linked_Oxidoreductase"/>
</dbReference>
<dbReference type="Gene3D" id="3.30.465.10">
    <property type="match status" value="1"/>
</dbReference>
<keyword evidence="3" id="KW-0285">Flavoprotein</keyword>
<sequence length="453" mass="47697">MKGRVLARTDAEYEATRRALVWNGLKPQRFPDFIVTPQDTDDVLAAVNFARENGLKIAVRSGGHHFSGTVVRDGGTVLDMSAFDHCEIDVQGRTARVGPALPKGDLVKQLNAVGLAFPAGHCASVTLGGYLLGGGIGWNTAQWGIACWSVLAVEAVTADGRLLTADANHHDELYWAARGAGGGFFGVVTGFTVALQTHPAVLRSSTLLVSAEHAAEVGAWMAQTVPTLRRSTELLSMVAAAPPPLAGVTRNVIVVAGCSFGDSDEDAGAGLSALDSFPLPVLHSELHKDETWDSLYAIIDRVLPAGAPIAAEALWLHGDPADLFDRAAAGLAAAPSPRSSMLAVVLPPLPEGVPFPDTAFSMVGPVALLVYSVWDDPASEAENRGWLADVAERFAPNLLGYYINECNLAVGPDHSQRAFAPPVWARLAALRAKHDPTGVFHSYLGSEAGRVAT</sequence>
<dbReference type="STRING" id="1255043.TVNIR_1686"/>
<feature type="domain" description="FAD-binding PCMH-type" evidence="6">
    <location>
        <begin position="27"/>
        <end position="198"/>
    </location>
</feature>
<evidence type="ECO:0000256" key="5">
    <source>
        <dbReference type="ARBA" id="ARBA00023002"/>
    </source>
</evidence>
<protein>
    <submittedName>
        <fullName evidence="7">FAD linked oxidase-like protein</fullName>
    </submittedName>
</protein>
<dbReference type="InterPro" id="IPR006093">
    <property type="entry name" value="Oxy_OxRdtase_FAD_BS"/>
</dbReference>
<dbReference type="EMBL" id="CP003989">
    <property type="protein sequence ID" value="AGA33350.1"/>
    <property type="molecule type" value="Genomic_DNA"/>
</dbReference>
<dbReference type="Pfam" id="PF01565">
    <property type="entry name" value="FAD_binding_4"/>
    <property type="match status" value="1"/>
</dbReference>
<evidence type="ECO:0000256" key="1">
    <source>
        <dbReference type="ARBA" id="ARBA00001974"/>
    </source>
</evidence>
<dbReference type="PROSITE" id="PS00862">
    <property type="entry name" value="OX2_COVAL_FAD"/>
    <property type="match status" value="1"/>
</dbReference>
<evidence type="ECO:0000256" key="4">
    <source>
        <dbReference type="ARBA" id="ARBA00022827"/>
    </source>
</evidence>
<evidence type="ECO:0000313" key="8">
    <source>
        <dbReference type="Proteomes" id="UP000010809"/>
    </source>
</evidence>
<dbReference type="InterPro" id="IPR016169">
    <property type="entry name" value="FAD-bd_PCMH_sub2"/>
</dbReference>
<dbReference type="PANTHER" id="PTHR42973">
    <property type="entry name" value="BINDING OXIDOREDUCTASE, PUTATIVE (AFU_ORTHOLOGUE AFUA_1G17690)-RELATED"/>
    <property type="match status" value="1"/>
</dbReference>
<dbReference type="Gene3D" id="3.40.462.20">
    <property type="match status" value="1"/>
</dbReference>
<keyword evidence="5" id="KW-0560">Oxidoreductase</keyword>
<accession>L0DWJ8</accession>
<comment type="similarity">
    <text evidence="2">Belongs to the oxygen-dependent FAD-linked oxidoreductase family.</text>
</comment>
<evidence type="ECO:0000256" key="3">
    <source>
        <dbReference type="ARBA" id="ARBA00022630"/>
    </source>
</evidence>
<dbReference type="HOGENOM" id="CLU_018354_9_1_6"/>
<proteinExistence type="inferred from homology"/>
<dbReference type="Proteomes" id="UP000010809">
    <property type="component" value="Chromosome"/>
</dbReference>
<dbReference type="GO" id="GO:0016491">
    <property type="term" value="F:oxidoreductase activity"/>
    <property type="evidence" value="ECO:0007669"/>
    <property type="project" value="UniProtKB-KW"/>
</dbReference>
<dbReference type="InterPro" id="IPR006094">
    <property type="entry name" value="Oxid_FAD_bind_N"/>
</dbReference>
<name>L0DWJ8_THIND</name>
<dbReference type="PANTHER" id="PTHR42973:SF39">
    <property type="entry name" value="FAD-BINDING PCMH-TYPE DOMAIN-CONTAINING PROTEIN"/>
    <property type="match status" value="1"/>
</dbReference>
<dbReference type="PROSITE" id="PS51387">
    <property type="entry name" value="FAD_PCMH"/>
    <property type="match status" value="1"/>
</dbReference>
<dbReference type="eggNOG" id="COG0277">
    <property type="taxonomic scope" value="Bacteria"/>
</dbReference>
<evidence type="ECO:0000259" key="6">
    <source>
        <dbReference type="PROSITE" id="PS51387"/>
    </source>
</evidence>
<dbReference type="AlphaFoldDB" id="L0DWJ8"/>
<dbReference type="InterPro" id="IPR036318">
    <property type="entry name" value="FAD-bd_PCMH-like_sf"/>
</dbReference>
<keyword evidence="4" id="KW-0274">FAD</keyword>
<organism evidence="7 8">
    <name type="scientific">Thioalkalivibrio nitratireducens (strain DSM 14787 / UNIQEM 213 / ALEN2)</name>
    <dbReference type="NCBI Taxonomy" id="1255043"/>
    <lineage>
        <taxon>Bacteria</taxon>
        <taxon>Pseudomonadati</taxon>
        <taxon>Pseudomonadota</taxon>
        <taxon>Gammaproteobacteria</taxon>
        <taxon>Chromatiales</taxon>
        <taxon>Ectothiorhodospiraceae</taxon>
        <taxon>Thioalkalivibrio</taxon>
    </lineage>
</organism>
<dbReference type="PATRIC" id="fig|1255043.3.peg.1706"/>
<comment type="cofactor">
    <cofactor evidence="1">
        <name>FAD</name>
        <dbReference type="ChEBI" id="CHEBI:57692"/>
    </cofactor>
</comment>
<dbReference type="GO" id="GO:0071949">
    <property type="term" value="F:FAD binding"/>
    <property type="evidence" value="ECO:0007669"/>
    <property type="project" value="InterPro"/>
</dbReference>
<dbReference type="InterPro" id="IPR016166">
    <property type="entry name" value="FAD-bd_PCMH"/>
</dbReference>